<dbReference type="InterPro" id="IPR008767">
    <property type="entry name" value="Phage_SPP1_head-tail_adaptor"/>
</dbReference>
<evidence type="ECO:0008006" key="2">
    <source>
        <dbReference type="Google" id="ProtNLM"/>
    </source>
</evidence>
<dbReference type="EMBL" id="VSSQ01071760">
    <property type="protein sequence ID" value="MPN23300.1"/>
    <property type="molecule type" value="Genomic_DNA"/>
</dbReference>
<protein>
    <recommendedName>
        <fullName evidence="2">Phage head-tail joining protein</fullName>
    </recommendedName>
</protein>
<dbReference type="Pfam" id="PF05521">
    <property type="entry name" value="Phage_HCP"/>
    <property type="match status" value="1"/>
</dbReference>
<name>A0A645GB84_9ZZZZ</name>
<dbReference type="Gene3D" id="2.40.10.270">
    <property type="entry name" value="Bacteriophage SPP1 head-tail adaptor protein"/>
    <property type="match status" value="1"/>
</dbReference>
<proteinExistence type="predicted"/>
<reference evidence="1" key="1">
    <citation type="submission" date="2019-08" db="EMBL/GenBank/DDBJ databases">
        <authorList>
            <person name="Kucharzyk K."/>
            <person name="Murdoch R.W."/>
            <person name="Higgins S."/>
            <person name="Loffler F."/>
        </authorList>
    </citation>
    <scope>NUCLEOTIDE SEQUENCE</scope>
</reference>
<comment type="caution">
    <text evidence="1">The sequence shown here is derived from an EMBL/GenBank/DDBJ whole genome shotgun (WGS) entry which is preliminary data.</text>
</comment>
<gene>
    <name evidence="1" type="ORF">SDC9_170688</name>
</gene>
<dbReference type="InterPro" id="IPR038666">
    <property type="entry name" value="SSP1_head-tail_sf"/>
</dbReference>
<organism evidence="1">
    <name type="scientific">bioreactor metagenome</name>
    <dbReference type="NCBI Taxonomy" id="1076179"/>
    <lineage>
        <taxon>unclassified sequences</taxon>
        <taxon>metagenomes</taxon>
        <taxon>ecological metagenomes</taxon>
    </lineage>
</organism>
<evidence type="ECO:0000313" key="1">
    <source>
        <dbReference type="EMBL" id="MPN23300.1"/>
    </source>
</evidence>
<dbReference type="AlphaFoldDB" id="A0A645GB84"/>
<accession>A0A645GB84</accession>
<sequence>MRSIGEMKCRLKLYRRTVDTATGSSIETRVLVMEVWGARRDMSGREFTQGSAVQAEQTAIFTVRKPLGKTIDSGIQVVDRGQVWEAISVVTNPVWPGCIDLRCESRGMEGYGSE</sequence>
<dbReference type="NCBIfam" id="TIGR01563">
    <property type="entry name" value="gp16_SPP1"/>
    <property type="match status" value="1"/>
</dbReference>